<feature type="domain" description="RlpA-like protein double-psi beta-barrel" evidence="3">
    <location>
        <begin position="108"/>
        <end position="158"/>
    </location>
</feature>
<dbReference type="CDD" id="cd22191">
    <property type="entry name" value="DPBB_RlpA_EXP_N-like"/>
    <property type="match status" value="1"/>
</dbReference>
<dbReference type="InterPro" id="IPR009009">
    <property type="entry name" value="RlpA-like_DPBB"/>
</dbReference>
<dbReference type="PANTHER" id="PTHR31836:SF28">
    <property type="entry name" value="SRCR DOMAIN-CONTAINING PROTEIN-RELATED"/>
    <property type="match status" value="1"/>
</dbReference>
<feature type="signal peptide" evidence="2">
    <location>
        <begin position="1"/>
        <end position="24"/>
    </location>
</feature>
<dbReference type="InParanoid" id="A0A1C7NFF2"/>
<organism evidence="4 5">
    <name type="scientific">Choanephora cucurbitarum</name>
    <dbReference type="NCBI Taxonomy" id="101091"/>
    <lineage>
        <taxon>Eukaryota</taxon>
        <taxon>Fungi</taxon>
        <taxon>Fungi incertae sedis</taxon>
        <taxon>Mucoromycota</taxon>
        <taxon>Mucoromycotina</taxon>
        <taxon>Mucoromycetes</taxon>
        <taxon>Mucorales</taxon>
        <taxon>Mucorineae</taxon>
        <taxon>Choanephoraceae</taxon>
        <taxon>Choanephoroideae</taxon>
        <taxon>Choanephora</taxon>
    </lineage>
</organism>
<dbReference type="PROSITE" id="PS51257">
    <property type="entry name" value="PROKAR_LIPOPROTEIN"/>
    <property type="match status" value="1"/>
</dbReference>
<keyword evidence="1 2" id="KW-0732">Signal</keyword>
<evidence type="ECO:0000259" key="3">
    <source>
        <dbReference type="Pfam" id="PF03330"/>
    </source>
</evidence>
<dbReference type="OrthoDB" id="406505at2759"/>
<protein>
    <submittedName>
        <fullName evidence="4">Papain inhibitor</fullName>
    </submittedName>
</protein>
<name>A0A1C7NFF2_9FUNG</name>
<dbReference type="Pfam" id="PF03330">
    <property type="entry name" value="DPBB_1"/>
    <property type="match status" value="1"/>
</dbReference>
<evidence type="ECO:0000256" key="1">
    <source>
        <dbReference type="ARBA" id="ARBA00022729"/>
    </source>
</evidence>
<dbReference type="PANTHER" id="PTHR31836">
    <property type="match status" value="1"/>
</dbReference>
<evidence type="ECO:0000313" key="4">
    <source>
        <dbReference type="EMBL" id="OBZ87831.1"/>
    </source>
</evidence>
<dbReference type="InterPro" id="IPR036908">
    <property type="entry name" value="RlpA-like_sf"/>
</dbReference>
<reference evidence="4 5" key="1">
    <citation type="submission" date="2016-03" db="EMBL/GenBank/DDBJ databases">
        <title>Choanephora cucurbitarum.</title>
        <authorList>
            <person name="Min B."/>
            <person name="Park H."/>
            <person name="Park J.-H."/>
            <person name="Shin H.-D."/>
            <person name="Choi I.-G."/>
        </authorList>
    </citation>
    <scope>NUCLEOTIDE SEQUENCE [LARGE SCALE GENOMIC DNA]</scope>
    <source>
        <strain evidence="4 5">KUS-F28377</strain>
    </source>
</reference>
<sequence>MSTFSRLSIILATLFIAFACIVSAAPIKATPTTTNESLTTTILLDEATPVVKAFKKAAATSGSFTGEGTYYAPGLGSCGWTNSESDMIAALNHGQMANGANSNNNPNCGRSVSIQGPKGSVTVKIVDTCPGCSNGDIDLSPAAFAKIADLSAGRVKISWSWN</sequence>
<comment type="caution">
    <text evidence="4">The sequence shown here is derived from an EMBL/GenBank/DDBJ whole genome shotgun (WGS) entry which is preliminary data.</text>
</comment>
<dbReference type="AlphaFoldDB" id="A0A1C7NFF2"/>
<proteinExistence type="predicted"/>
<gene>
    <name evidence="4" type="primary">pi_1</name>
    <name evidence="4" type="ORF">A0J61_04112</name>
</gene>
<dbReference type="Proteomes" id="UP000093000">
    <property type="component" value="Unassembled WGS sequence"/>
</dbReference>
<dbReference type="SUPFAM" id="SSF50685">
    <property type="entry name" value="Barwin-like endoglucanases"/>
    <property type="match status" value="1"/>
</dbReference>
<dbReference type="Gene3D" id="2.40.40.10">
    <property type="entry name" value="RlpA-like domain"/>
    <property type="match status" value="1"/>
</dbReference>
<dbReference type="STRING" id="101091.A0A1C7NFF2"/>
<evidence type="ECO:0000256" key="2">
    <source>
        <dbReference type="SAM" id="SignalP"/>
    </source>
</evidence>
<evidence type="ECO:0000313" key="5">
    <source>
        <dbReference type="Proteomes" id="UP000093000"/>
    </source>
</evidence>
<dbReference type="EMBL" id="LUGH01000194">
    <property type="protein sequence ID" value="OBZ87831.1"/>
    <property type="molecule type" value="Genomic_DNA"/>
</dbReference>
<feature type="chain" id="PRO_5008889665" evidence="2">
    <location>
        <begin position="25"/>
        <end position="162"/>
    </location>
</feature>
<dbReference type="InterPro" id="IPR051477">
    <property type="entry name" value="Expansin_CellWall"/>
</dbReference>
<keyword evidence="5" id="KW-1185">Reference proteome</keyword>
<accession>A0A1C7NFF2</accession>